<accession>A0A2J6RZ18</accession>
<reference evidence="1 2" key="1">
    <citation type="submission" date="2016-04" db="EMBL/GenBank/DDBJ databases">
        <title>A degradative enzymes factory behind the ericoid mycorrhizal symbiosis.</title>
        <authorList>
            <consortium name="DOE Joint Genome Institute"/>
            <person name="Martino E."/>
            <person name="Morin E."/>
            <person name="Grelet G."/>
            <person name="Kuo A."/>
            <person name="Kohler A."/>
            <person name="Daghino S."/>
            <person name="Barry K."/>
            <person name="Choi C."/>
            <person name="Cichocki N."/>
            <person name="Clum A."/>
            <person name="Copeland A."/>
            <person name="Hainaut M."/>
            <person name="Haridas S."/>
            <person name="Labutti K."/>
            <person name="Lindquist E."/>
            <person name="Lipzen A."/>
            <person name="Khouja H.-R."/>
            <person name="Murat C."/>
            <person name="Ohm R."/>
            <person name="Olson A."/>
            <person name="Spatafora J."/>
            <person name="Veneault-Fourrey C."/>
            <person name="Henrissat B."/>
            <person name="Grigoriev I."/>
            <person name="Martin F."/>
            <person name="Perotto S."/>
        </authorList>
    </citation>
    <scope>NUCLEOTIDE SEQUENCE [LARGE SCALE GENOMIC DNA]</scope>
    <source>
        <strain evidence="1 2">F</strain>
    </source>
</reference>
<name>A0A2J6RZ18_HYAVF</name>
<dbReference type="AlphaFoldDB" id="A0A2J6RZ18"/>
<sequence>MLLRLRSFYVDQLYLFALDKFICGYEDRRRFAVCLIAQSMPGLSCLVLSCLLRPTVLLVNQDRMLNFDTSPAITMEPYLTASQDQRKSKHPDMCIGRSRNKVNTFHCSSILSNLHIQPPPYWLEHEHY</sequence>
<keyword evidence="2" id="KW-1185">Reference proteome</keyword>
<evidence type="ECO:0000313" key="2">
    <source>
        <dbReference type="Proteomes" id="UP000235786"/>
    </source>
</evidence>
<dbReference type="Proteomes" id="UP000235786">
    <property type="component" value="Unassembled WGS sequence"/>
</dbReference>
<dbReference type="EMBL" id="KZ613942">
    <property type="protein sequence ID" value="PMD43760.1"/>
    <property type="molecule type" value="Genomic_DNA"/>
</dbReference>
<organism evidence="1 2">
    <name type="scientific">Hyaloscypha variabilis (strain UAMH 11265 / GT02V1 / F)</name>
    <name type="common">Meliniomyces variabilis</name>
    <dbReference type="NCBI Taxonomy" id="1149755"/>
    <lineage>
        <taxon>Eukaryota</taxon>
        <taxon>Fungi</taxon>
        <taxon>Dikarya</taxon>
        <taxon>Ascomycota</taxon>
        <taxon>Pezizomycotina</taxon>
        <taxon>Leotiomycetes</taxon>
        <taxon>Helotiales</taxon>
        <taxon>Hyaloscyphaceae</taxon>
        <taxon>Hyaloscypha</taxon>
        <taxon>Hyaloscypha variabilis</taxon>
    </lineage>
</organism>
<protein>
    <submittedName>
        <fullName evidence="1">Uncharacterized protein</fullName>
    </submittedName>
</protein>
<proteinExistence type="predicted"/>
<evidence type="ECO:0000313" key="1">
    <source>
        <dbReference type="EMBL" id="PMD43760.1"/>
    </source>
</evidence>
<gene>
    <name evidence="1" type="ORF">L207DRAFT_303397</name>
</gene>